<name>A0A9P4LYU6_9PEZI</name>
<evidence type="ECO:0008006" key="5">
    <source>
        <dbReference type="Google" id="ProtNLM"/>
    </source>
</evidence>
<feature type="transmembrane region" description="Helical" evidence="2">
    <location>
        <begin position="272"/>
        <end position="297"/>
    </location>
</feature>
<evidence type="ECO:0000256" key="2">
    <source>
        <dbReference type="SAM" id="Phobius"/>
    </source>
</evidence>
<keyword evidence="4" id="KW-1185">Reference proteome</keyword>
<evidence type="ECO:0000313" key="3">
    <source>
        <dbReference type="EMBL" id="KAF2090325.1"/>
    </source>
</evidence>
<keyword evidence="2" id="KW-0472">Membrane</keyword>
<dbReference type="AlphaFoldDB" id="A0A9P4LYU6"/>
<keyword evidence="2" id="KW-1133">Transmembrane helix</keyword>
<feature type="region of interest" description="Disordered" evidence="1">
    <location>
        <begin position="513"/>
        <end position="532"/>
    </location>
</feature>
<protein>
    <recommendedName>
        <fullName evidence="5">Protein kinase domain-containing protein</fullName>
    </recommendedName>
</protein>
<comment type="caution">
    <text evidence="3">The sequence shown here is derived from an EMBL/GenBank/DDBJ whole genome shotgun (WGS) entry which is preliminary data.</text>
</comment>
<dbReference type="Proteomes" id="UP000799776">
    <property type="component" value="Unassembled WGS sequence"/>
</dbReference>
<sequence>MEWSSCREIQLHDGPGPASYNMRVQSKLMWIIDCISRSMLVYRTRGCCSIYSANACVLGIVEGNRESKLKDILNVVVEIPGSPYAADLVLLELPHAVSCSLAPSILLTPTAPWRRVQARGIESKVGASGEWDAPDGLLFILAVCVSSQPCLQAPLVDNQTAAFVVFVFARRDRKPLKDVHQSERHGLLCRMRPVAQRAQRSADRVEHGVLRCEVCQGGFKRREFDDEQRLESARRRYEKLLDFKHCRGGTLPSVSHSVPGAPNVRGLDDGGVAVVVVVVVVVVVMVMVMVMVVMAISKVTTYSIFVRRSSGKLEILRMDAPACEVIFQRFTSRMASSSSVELLNSHSPFPIASTLAESSWSALDLCNPSPHPIAFNTALYLALRIELDPQRDELLPMTHWQPWGSFLPPLTNVAQQPSACHPQVVHSVYPVPFITPMEQAMRIRVPPLFEVAEADEMKGLQPEGSWSLGIMAIEMIEGEPPYLNESPSGNTQLGISQTPTSLVTVVSTTSQVFNTSEAPTTPDSSATPGSTSSQAIARLVADCHKWHSHDQRGVSSNSSMAPNLLVATQTLFAPQRWFSKRRSSVGPLFASRLDHFTAQADKIFRAPAKNRFLFLTASQSMLSSRRLNCTSVP</sequence>
<evidence type="ECO:0000256" key="1">
    <source>
        <dbReference type="SAM" id="MobiDB-lite"/>
    </source>
</evidence>
<proteinExistence type="predicted"/>
<feature type="compositionally biased region" description="Polar residues" evidence="1">
    <location>
        <begin position="517"/>
        <end position="532"/>
    </location>
</feature>
<reference evidence="3" key="1">
    <citation type="journal article" date="2020" name="Stud. Mycol.">
        <title>101 Dothideomycetes genomes: a test case for predicting lifestyles and emergence of pathogens.</title>
        <authorList>
            <person name="Haridas S."/>
            <person name="Albert R."/>
            <person name="Binder M."/>
            <person name="Bloem J."/>
            <person name="Labutti K."/>
            <person name="Salamov A."/>
            <person name="Andreopoulos B."/>
            <person name="Baker S."/>
            <person name="Barry K."/>
            <person name="Bills G."/>
            <person name="Bluhm B."/>
            <person name="Cannon C."/>
            <person name="Castanera R."/>
            <person name="Culley D."/>
            <person name="Daum C."/>
            <person name="Ezra D."/>
            <person name="Gonzalez J."/>
            <person name="Henrissat B."/>
            <person name="Kuo A."/>
            <person name="Liang C."/>
            <person name="Lipzen A."/>
            <person name="Lutzoni F."/>
            <person name="Magnuson J."/>
            <person name="Mondo S."/>
            <person name="Nolan M."/>
            <person name="Ohm R."/>
            <person name="Pangilinan J."/>
            <person name="Park H.-J."/>
            <person name="Ramirez L."/>
            <person name="Alfaro M."/>
            <person name="Sun H."/>
            <person name="Tritt A."/>
            <person name="Yoshinaga Y."/>
            <person name="Zwiers L.-H."/>
            <person name="Turgeon B."/>
            <person name="Goodwin S."/>
            <person name="Spatafora J."/>
            <person name="Crous P."/>
            <person name="Grigoriev I."/>
        </authorList>
    </citation>
    <scope>NUCLEOTIDE SEQUENCE</scope>
    <source>
        <strain evidence="3">CBS 121410</strain>
    </source>
</reference>
<gene>
    <name evidence="3" type="ORF">K490DRAFT_54717</name>
</gene>
<dbReference type="EMBL" id="ML978713">
    <property type="protein sequence ID" value="KAF2090325.1"/>
    <property type="molecule type" value="Genomic_DNA"/>
</dbReference>
<organism evidence="3 4">
    <name type="scientific">Saccharata proteae CBS 121410</name>
    <dbReference type="NCBI Taxonomy" id="1314787"/>
    <lineage>
        <taxon>Eukaryota</taxon>
        <taxon>Fungi</taxon>
        <taxon>Dikarya</taxon>
        <taxon>Ascomycota</taxon>
        <taxon>Pezizomycotina</taxon>
        <taxon>Dothideomycetes</taxon>
        <taxon>Dothideomycetes incertae sedis</taxon>
        <taxon>Botryosphaeriales</taxon>
        <taxon>Saccharataceae</taxon>
        <taxon>Saccharata</taxon>
    </lineage>
</organism>
<keyword evidence="2" id="KW-0812">Transmembrane</keyword>
<accession>A0A9P4LYU6</accession>
<evidence type="ECO:0000313" key="4">
    <source>
        <dbReference type="Proteomes" id="UP000799776"/>
    </source>
</evidence>